<dbReference type="OrthoDB" id="9788704at2"/>
<comment type="caution">
    <text evidence="3">The sequence shown here is derived from an EMBL/GenBank/DDBJ whole genome shotgun (WGS) entry which is preliminary data.</text>
</comment>
<evidence type="ECO:0000313" key="3">
    <source>
        <dbReference type="EMBL" id="TLS35548.1"/>
    </source>
</evidence>
<sequence length="178" mass="20245">MECQECHQRPATLHFTKIINGEKNEIHICEVCAKDKGEFFPGTNSFSIHNLLSGLLNYEKPLEESTGHPFYNPGGLQCPKCGMTYERFTKIGRFGCSECYNTFNQKLDPILKRVHGGNTTHAGKIPKRAGSEIELKRKIKTLKDELQELITEQEFERAAEVRDKIRALESRSEKGGEE</sequence>
<dbReference type="GO" id="GO:1990169">
    <property type="term" value="P:stress response to copper ion"/>
    <property type="evidence" value="ECO:0007669"/>
    <property type="project" value="TreeGrafter"/>
</dbReference>
<dbReference type="PANTHER" id="PTHR38430:SF1">
    <property type="entry name" value="PROTEIN-ARGININE KINASE ACTIVATOR PROTEIN"/>
    <property type="match status" value="1"/>
</dbReference>
<proteinExistence type="predicted"/>
<dbReference type="EMBL" id="SWLG01000020">
    <property type="protein sequence ID" value="TLS35548.1"/>
    <property type="molecule type" value="Genomic_DNA"/>
</dbReference>
<organism evidence="3 4">
    <name type="scientific">Exobacillus caeni</name>
    <dbReference type="NCBI Taxonomy" id="2574798"/>
    <lineage>
        <taxon>Bacteria</taxon>
        <taxon>Bacillati</taxon>
        <taxon>Bacillota</taxon>
        <taxon>Bacilli</taxon>
        <taxon>Bacillales</taxon>
        <taxon>Guptibacillaceae</taxon>
        <taxon>Exobacillus</taxon>
    </lineage>
</organism>
<dbReference type="Proteomes" id="UP000308230">
    <property type="component" value="Unassembled WGS sequence"/>
</dbReference>
<gene>
    <name evidence="3" type="ORF">FCL54_20180</name>
</gene>
<dbReference type="RefSeq" id="WP_138128849.1">
    <property type="nucleotide sequence ID" value="NZ_SWLG01000020.1"/>
</dbReference>
<accession>A0A5R9F245</accession>
<reference evidence="3 4" key="1">
    <citation type="submission" date="2019-04" db="EMBL/GenBank/DDBJ databases">
        <title>Bacillus caeni sp. nov., a bacterium isolated from mangrove sediment.</title>
        <authorList>
            <person name="Huang H."/>
            <person name="Mo K."/>
            <person name="Hu Y."/>
        </authorList>
    </citation>
    <scope>NUCLEOTIDE SEQUENCE [LARGE SCALE GENOMIC DNA]</scope>
    <source>
        <strain evidence="3 4">HB172195</strain>
    </source>
</reference>
<dbReference type="GO" id="GO:1990170">
    <property type="term" value="P:stress response to cadmium ion"/>
    <property type="evidence" value="ECO:0007669"/>
    <property type="project" value="TreeGrafter"/>
</dbReference>
<dbReference type="SUPFAM" id="SSF46600">
    <property type="entry name" value="C-terminal UvrC-binding domain of UvrB"/>
    <property type="match status" value="1"/>
</dbReference>
<keyword evidence="1" id="KW-0175">Coiled coil</keyword>
<dbReference type="InterPro" id="IPR036876">
    <property type="entry name" value="UVR_dom_sf"/>
</dbReference>
<feature type="coiled-coil region" evidence="1">
    <location>
        <begin position="132"/>
        <end position="159"/>
    </location>
</feature>
<dbReference type="GO" id="GO:0050897">
    <property type="term" value="F:cobalt ion binding"/>
    <property type="evidence" value="ECO:0007669"/>
    <property type="project" value="TreeGrafter"/>
</dbReference>
<evidence type="ECO:0000256" key="1">
    <source>
        <dbReference type="SAM" id="Coils"/>
    </source>
</evidence>
<dbReference type="GO" id="GO:0005507">
    <property type="term" value="F:copper ion binding"/>
    <property type="evidence" value="ECO:0007669"/>
    <property type="project" value="TreeGrafter"/>
</dbReference>
<protein>
    <recommendedName>
        <fullName evidence="2">UVR domain-containing protein</fullName>
    </recommendedName>
</protein>
<dbReference type="PANTHER" id="PTHR38430">
    <property type="entry name" value="PROTEIN-ARGININE KINASE ACTIVATOR PROTEIN"/>
    <property type="match status" value="1"/>
</dbReference>
<dbReference type="Gene3D" id="4.10.860.10">
    <property type="entry name" value="UVR domain"/>
    <property type="match status" value="1"/>
</dbReference>
<evidence type="ECO:0000259" key="2">
    <source>
        <dbReference type="PROSITE" id="PS50151"/>
    </source>
</evidence>
<keyword evidence="4" id="KW-1185">Reference proteome</keyword>
<name>A0A5R9F245_9BACL</name>
<dbReference type="Pfam" id="PF02151">
    <property type="entry name" value="UVR"/>
    <property type="match status" value="1"/>
</dbReference>
<feature type="domain" description="UVR" evidence="2">
    <location>
        <begin position="136"/>
        <end position="171"/>
    </location>
</feature>
<dbReference type="InterPro" id="IPR001943">
    <property type="entry name" value="UVR_dom"/>
</dbReference>
<dbReference type="PROSITE" id="PS50151">
    <property type="entry name" value="UVR"/>
    <property type="match status" value="1"/>
</dbReference>
<dbReference type="AlphaFoldDB" id="A0A5R9F245"/>
<dbReference type="PIRSF" id="PIRSF015034">
    <property type="entry name" value="YacH"/>
    <property type="match status" value="1"/>
</dbReference>
<dbReference type="GO" id="GO:0046870">
    <property type="term" value="F:cadmium ion binding"/>
    <property type="evidence" value="ECO:0007669"/>
    <property type="project" value="TreeGrafter"/>
</dbReference>
<dbReference type="GO" id="GO:0008270">
    <property type="term" value="F:zinc ion binding"/>
    <property type="evidence" value="ECO:0007669"/>
    <property type="project" value="TreeGrafter"/>
</dbReference>
<evidence type="ECO:0000313" key="4">
    <source>
        <dbReference type="Proteomes" id="UP000308230"/>
    </source>
</evidence>
<dbReference type="InterPro" id="IPR025542">
    <property type="entry name" value="YacH"/>
</dbReference>